<dbReference type="SMART" id="SM00389">
    <property type="entry name" value="HOX"/>
    <property type="match status" value="1"/>
</dbReference>
<dbReference type="GO" id="GO:0003677">
    <property type="term" value="F:DNA binding"/>
    <property type="evidence" value="ECO:0007669"/>
    <property type="project" value="UniProtKB-UniRule"/>
</dbReference>
<dbReference type="Proteomes" id="UP001374579">
    <property type="component" value="Unassembled WGS sequence"/>
</dbReference>
<organism evidence="8 9">
    <name type="scientific">Littorina saxatilis</name>
    <dbReference type="NCBI Taxonomy" id="31220"/>
    <lineage>
        <taxon>Eukaryota</taxon>
        <taxon>Metazoa</taxon>
        <taxon>Spiralia</taxon>
        <taxon>Lophotrochozoa</taxon>
        <taxon>Mollusca</taxon>
        <taxon>Gastropoda</taxon>
        <taxon>Caenogastropoda</taxon>
        <taxon>Littorinimorpha</taxon>
        <taxon>Littorinoidea</taxon>
        <taxon>Littorinidae</taxon>
        <taxon>Littorina</taxon>
    </lineage>
</organism>
<feature type="compositionally biased region" description="Basic and acidic residues" evidence="6">
    <location>
        <begin position="92"/>
        <end position="101"/>
    </location>
</feature>
<dbReference type="GO" id="GO:0000981">
    <property type="term" value="F:DNA-binding transcription factor activity, RNA polymerase II-specific"/>
    <property type="evidence" value="ECO:0007669"/>
    <property type="project" value="InterPro"/>
</dbReference>
<dbReference type="EMBL" id="JBAMIC010000008">
    <property type="protein sequence ID" value="KAK7104661.1"/>
    <property type="molecule type" value="Genomic_DNA"/>
</dbReference>
<keyword evidence="9" id="KW-1185">Reference proteome</keyword>
<evidence type="ECO:0000256" key="6">
    <source>
        <dbReference type="SAM" id="MobiDB-lite"/>
    </source>
</evidence>
<dbReference type="CDD" id="cd00086">
    <property type="entry name" value="homeodomain"/>
    <property type="match status" value="1"/>
</dbReference>
<reference evidence="8 9" key="1">
    <citation type="submission" date="2024-02" db="EMBL/GenBank/DDBJ databases">
        <title>Chromosome-scale genome assembly of the rough periwinkle Littorina saxatilis.</title>
        <authorList>
            <person name="De Jode A."/>
            <person name="Faria R."/>
            <person name="Formenti G."/>
            <person name="Sims Y."/>
            <person name="Smith T.P."/>
            <person name="Tracey A."/>
            <person name="Wood J.M.D."/>
            <person name="Zagrodzka Z.B."/>
            <person name="Johannesson K."/>
            <person name="Butlin R.K."/>
            <person name="Leder E.H."/>
        </authorList>
    </citation>
    <scope>NUCLEOTIDE SEQUENCE [LARGE SCALE GENOMIC DNA]</scope>
    <source>
        <strain evidence="8">Snail1</strain>
        <tissue evidence="8">Muscle</tissue>
    </source>
</reference>
<comment type="caution">
    <text evidence="8">The sequence shown here is derived from an EMBL/GenBank/DDBJ whole genome shotgun (WGS) entry which is preliminary data.</text>
</comment>
<feature type="DNA-binding region" description="Homeobox" evidence="4">
    <location>
        <begin position="167"/>
        <end position="226"/>
    </location>
</feature>
<evidence type="ECO:0000256" key="1">
    <source>
        <dbReference type="ARBA" id="ARBA00023125"/>
    </source>
</evidence>
<dbReference type="Gene3D" id="1.10.10.60">
    <property type="entry name" value="Homeodomain-like"/>
    <property type="match status" value="1"/>
</dbReference>
<dbReference type="AlphaFoldDB" id="A0AAN9BGE1"/>
<feature type="region of interest" description="Disordered" evidence="6">
    <location>
        <begin position="84"/>
        <end position="118"/>
    </location>
</feature>
<accession>A0AAN9BGE1</accession>
<evidence type="ECO:0000313" key="9">
    <source>
        <dbReference type="Proteomes" id="UP001374579"/>
    </source>
</evidence>
<dbReference type="InterPro" id="IPR009057">
    <property type="entry name" value="Homeodomain-like_sf"/>
</dbReference>
<evidence type="ECO:0000256" key="4">
    <source>
        <dbReference type="PROSITE-ProRule" id="PRU00108"/>
    </source>
</evidence>
<sequence>MTQISLPMADVVESLDLLAFLDEVADETVSRLVHELGPHPVSCGLGDRDALDILSICDTASPCDIMANSSQADRTVADDKCKHVHSQTKEVSPADDKTDHTHSRKKEAGSVSSLKKGCDSVHTSFPTTNFLSARHSSVVVLQIKPSADPCFGPSVSEQDAGQKSMPKPPTRWQFSKTQRQQLDAVFQKTMYPSKWRVTELSRILQVPIRTIRVWFQNRRWRLRRSQGLSGNLKTRGSRTMLPDKDNSTPERQLSAPVCLRQNESGSPSYQKAGSSATRFRTLKKRNPATTTTTTAATPTVSTTVPSFTPAAASSPVGVLSPSHWQYTNTGKDGDGSPMYGSPGSVSRWHLPSVYWPTDSLRLSPYSFTFPLQSCYLPVLQGSYSAVPSPYPLGQSFYSDVSMQQLGSAVGSSFNPLSQTNSDRTGNDHYLQSAHYSSAKREAYYSSSRPDHTVPTIYSPSSFIKPSNYITLTNASFTDENSVQAKVKTHTSAPSAVSAYGSESSTKWGSTVYQTTQNSPYQTTQNSLYQTTHHHPYQTTQHPPTFTGLPVQFGSMLQGAGSSDAFSNMEFQAPEAKVARHSSSMNLSSLQSTCPCGICQGFSSTQAWAQFLPPSQLTSPGFEPLQPSYLTNQYPTLSTFAGPQFSSLTEPGGTVRSQSALPPGAADREVQTKLLELHASRKELHTTGTELHPKKTGLYTSSDFISTGAERYTTWTGASSGWAEDPCAEKDGSARREGMHINEAQQSSSREELKATWKQLSTRRAEQHIQESEWSSAKAELHVQATRAELGSERADLQPTRAEVCMAEAAIAYNRVEVNAQGAGLNFCRTELSEKERSLVLNQDGSDDSDELDVITVGLSRGVEGEVTSTSNDMV</sequence>
<name>A0AAN9BGE1_9CAEN</name>
<feature type="region of interest" description="Disordered" evidence="6">
    <location>
        <begin position="229"/>
        <end position="294"/>
    </location>
</feature>
<evidence type="ECO:0000259" key="7">
    <source>
        <dbReference type="PROSITE" id="PS50071"/>
    </source>
</evidence>
<dbReference type="SUPFAM" id="SSF46689">
    <property type="entry name" value="Homeodomain-like"/>
    <property type="match status" value="1"/>
</dbReference>
<protein>
    <recommendedName>
        <fullName evidence="7">Homeobox domain-containing protein</fullName>
    </recommendedName>
</protein>
<dbReference type="InterPro" id="IPR017970">
    <property type="entry name" value="Homeobox_CS"/>
</dbReference>
<keyword evidence="1 4" id="KW-0238">DNA-binding</keyword>
<proteinExistence type="predicted"/>
<feature type="compositionally biased region" description="Polar residues" evidence="6">
    <location>
        <begin position="261"/>
        <end position="278"/>
    </location>
</feature>
<dbReference type="Pfam" id="PF00046">
    <property type="entry name" value="Homeodomain"/>
    <property type="match status" value="1"/>
</dbReference>
<dbReference type="GO" id="GO:0005634">
    <property type="term" value="C:nucleus"/>
    <property type="evidence" value="ECO:0007669"/>
    <property type="project" value="UniProtKB-SubCell"/>
</dbReference>
<dbReference type="PROSITE" id="PS00027">
    <property type="entry name" value="HOMEOBOX_1"/>
    <property type="match status" value="1"/>
</dbReference>
<dbReference type="PROSITE" id="PS50071">
    <property type="entry name" value="HOMEOBOX_2"/>
    <property type="match status" value="1"/>
</dbReference>
<gene>
    <name evidence="8" type="ORF">V1264_019340</name>
</gene>
<evidence type="ECO:0000256" key="3">
    <source>
        <dbReference type="ARBA" id="ARBA00023242"/>
    </source>
</evidence>
<keyword evidence="3 4" id="KW-0539">Nucleus</keyword>
<dbReference type="InterPro" id="IPR001356">
    <property type="entry name" value="HD"/>
</dbReference>
<feature type="region of interest" description="Disordered" evidence="6">
    <location>
        <begin position="152"/>
        <end position="171"/>
    </location>
</feature>
<comment type="subcellular location">
    <subcellularLocation>
        <location evidence="4 5">Nucleus</location>
    </subcellularLocation>
</comment>
<evidence type="ECO:0000256" key="2">
    <source>
        <dbReference type="ARBA" id="ARBA00023155"/>
    </source>
</evidence>
<keyword evidence="2 4" id="KW-0371">Homeobox</keyword>
<feature type="domain" description="Homeobox" evidence="7">
    <location>
        <begin position="165"/>
        <end position="225"/>
    </location>
</feature>
<evidence type="ECO:0000313" key="8">
    <source>
        <dbReference type="EMBL" id="KAK7104661.1"/>
    </source>
</evidence>
<evidence type="ECO:0000256" key="5">
    <source>
        <dbReference type="RuleBase" id="RU000682"/>
    </source>
</evidence>